<organism evidence="1">
    <name type="scientific">Zea mays</name>
    <name type="common">Maize</name>
    <dbReference type="NCBI Taxonomy" id="4577"/>
    <lineage>
        <taxon>Eukaryota</taxon>
        <taxon>Viridiplantae</taxon>
        <taxon>Streptophyta</taxon>
        <taxon>Embryophyta</taxon>
        <taxon>Tracheophyta</taxon>
        <taxon>Spermatophyta</taxon>
        <taxon>Magnoliopsida</taxon>
        <taxon>Liliopsida</taxon>
        <taxon>Poales</taxon>
        <taxon>Poaceae</taxon>
        <taxon>PACMAD clade</taxon>
        <taxon>Panicoideae</taxon>
        <taxon>Andropogonodae</taxon>
        <taxon>Andropogoneae</taxon>
        <taxon>Tripsacinae</taxon>
        <taxon>Zea</taxon>
    </lineage>
</organism>
<protein>
    <submittedName>
        <fullName evidence="1">Uncharacterized protein</fullName>
    </submittedName>
</protein>
<dbReference type="EMBL" id="CM000786">
    <property type="protein sequence ID" value="AQK40567.1"/>
    <property type="molecule type" value="Genomic_DNA"/>
</dbReference>
<evidence type="ECO:0000313" key="1">
    <source>
        <dbReference type="EMBL" id="AQK40567.1"/>
    </source>
</evidence>
<reference evidence="1" key="1">
    <citation type="submission" date="2015-12" db="EMBL/GenBank/DDBJ databases">
        <title>Update maize B73 reference genome by single molecule sequencing technologies.</title>
        <authorList>
            <consortium name="Maize Genome Sequencing Project"/>
            <person name="Ware D."/>
        </authorList>
    </citation>
    <scope>NUCLEOTIDE SEQUENCE</scope>
    <source>
        <tissue evidence="1">Seedling</tissue>
    </source>
</reference>
<feature type="non-terminal residue" evidence="1">
    <location>
        <position position="1"/>
    </location>
</feature>
<dbReference type="AlphaFoldDB" id="A0A1D6IXC1"/>
<accession>A0A1D6IXC1</accession>
<sequence>FCHLPRDVRACPRLPRPHRAPAFAARCREICAGHREIRPLLAARRWKPYDPSLPSPPPQPAVSPQPPCLLINLLPSLNRTPGISLETLAQPNPTVVFLIAIVFVVFLPGSGIIERPKLTLLSNRVGEGRVRGRIEDDSHDERSVDYGSVP</sequence>
<proteinExistence type="predicted"/>
<name>A0A1D6IXC1_MAIZE</name>
<gene>
    <name evidence="1" type="ORF">ZEAMMB73_Zm00001d024035</name>
</gene>